<keyword evidence="2" id="KW-1185">Reference proteome</keyword>
<name>A0A840UIH1_9FIRM</name>
<proteinExistence type="predicted"/>
<evidence type="ECO:0000313" key="2">
    <source>
        <dbReference type="Proteomes" id="UP000559117"/>
    </source>
</evidence>
<gene>
    <name evidence="1" type="ORF">HNR32_002703</name>
</gene>
<protein>
    <submittedName>
        <fullName evidence="1">Uncharacterized protein</fullName>
    </submittedName>
</protein>
<dbReference type="AlphaFoldDB" id="A0A840UIH1"/>
<dbReference type="Proteomes" id="UP000559117">
    <property type="component" value="Unassembled WGS sequence"/>
</dbReference>
<sequence>MRISSYYGEIAYSSNSTTNFVTELKAKNNNGTKTETFEDISGDLKTANDIEDLGKTINKMNKNILELKSKQMPYINNTYRKNTELLNKFGNAYTLSISDEGYAALNNKQESE</sequence>
<accession>A0A840UIH1</accession>
<organism evidence="1 2">
    <name type="scientific">Pectinatus brassicae</name>
    <dbReference type="NCBI Taxonomy" id="862415"/>
    <lineage>
        <taxon>Bacteria</taxon>
        <taxon>Bacillati</taxon>
        <taxon>Bacillota</taxon>
        <taxon>Negativicutes</taxon>
        <taxon>Selenomonadales</taxon>
        <taxon>Selenomonadaceae</taxon>
        <taxon>Pectinatus</taxon>
    </lineage>
</organism>
<dbReference type="RefSeq" id="WP_183863437.1">
    <property type="nucleotide sequence ID" value="NZ_JACHFH010000057.1"/>
</dbReference>
<evidence type="ECO:0000313" key="1">
    <source>
        <dbReference type="EMBL" id="MBB5337541.1"/>
    </source>
</evidence>
<comment type="caution">
    <text evidence="1">The sequence shown here is derived from an EMBL/GenBank/DDBJ whole genome shotgun (WGS) entry which is preliminary data.</text>
</comment>
<dbReference type="EMBL" id="JACHFH010000057">
    <property type="protein sequence ID" value="MBB5337541.1"/>
    <property type="molecule type" value="Genomic_DNA"/>
</dbReference>
<reference evidence="1 2" key="1">
    <citation type="submission" date="2020-08" db="EMBL/GenBank/DDBJ databases">
        <title>Genomic Encyclopedia of Type Strains, Phase IV (KMG-IV): sequencing the most valuable type-strain genomes for metagenomic binning, comparative biology and taxonomic classification.</title>
        <authorList>
            <person name="Goeker M."/>
        </authorList>
    </citation>
    <scope>NUCLEOTIDE SEQUENCE [LARGE SCALE GENOMIC DNA]</scope>
    <source>
        <strain evidence="1 2">DSM 24661</strain>
    </source>
</reference>